<dbReference type="RefSeq" id="WP_170036675.1">
    <property type="nucleotide sequence ID" value="NZ_JABDTL010000002.1"/>
</dbReference>
<dbReference type="Pfam" id="PF07386">
    <property type="entry name" value="DUF1499"/>
    <property type="match status" value="1"/>
</dbReference>
<accession>A0A841H090</accession>
<evidence type="ECO:0000313" key="3">
    <source>
        <dbReference type="Proteomes" id="UP000582837"/>
    </source>
</evidence>
<proteinExistence type="predicted"/>
<dbReference type="AlphaFoldDB" id="A0A841H090"/>
<dbReference type="Proteomes" id="UP000582837">
    <property type="component" value="Unassembled WGS sequence"/>
</dbReference>
<dbReference type="InterPro" id="IPR010865">
    <property type="entry name" value="DUF1499"/>
</dbReference>
<evidence type="ECO:0000256" key="1">
    <source>
        <dbReference type="SAM" id="MobiDB-lite"/>
    </source>
</evidence>
<sequence>MSVWTALSQNRAATHPEHDNPRLRGPVYAVPFARVYQAALQTAEALGWTITDQDPRAGEIFAEAHTRMWKFTDDVWVRIWLDEDAATCVDVASASRVGRADLGTNSRRIARFLHQLDARLRVRPHANPEQTAS</sequence>
<feature type="compositionally biased region" description="Polar residues" evidence="1">
    <location>
        <begin position="1"/>
        <end position="12"/>
    </location>
</feature>
<feature type="region of interest" description="Disordered" evidence="1">
    <location>
        <begin position="1"/>
        <end position="20"/>
    </location>
</feature>
<gene>
    <name evidence="2" type="ORF">HNQ61_003064</name>
</gene>
<dbReference type="EMBL" id="JACHIA010000008">
    <property type="protein sequence ID" value="MBB6071440.1"/>
    <property type="molecule type" value="Genomic_DNA"/>
</dbReference>
<keyword evidence="3" id="KW-1185">Reference proteome</keyword>
<name>A0A841H090_9BACT</name>
<protein>
    <recommendedName>
        <fullName evidence="4">DUF1499 domain-containing protein</fullName>
    </recommendedName>
</protein>
<organism evidence="2 3">
    <name type="scientific">Longimicrobium terrae</name>
    <dbReference type="NCBI Taxonomy" id="1639882"/>
    <lineage>
        <taxon>Bacteria</taxon>
        <taxon>Pseudomonadati</taxon>
        <taxon>Gemmatimonadota</taxon>
        <taxon>Longimicrobiia</taxon>
        <taxon>Longimicrobiales</taxon>
        <taxon>Longimicrobiaceae</taxon>
        <taxon>Longimicrobium</taxon>
    </lineage>
</organism>
<comment type="caution">
    <text evidence="2">The sequence shown here is derived from an EMBL/GenBank/DDBJ whole genome shotgun (WGS) entry which is preliminary data.</text>
</comment>
<evidence type="ECO:0000313" key="2">
    <source>
        <dbReference type="EMBL" id="MBB6071440.1"/>
    </source>
</evidence>
<reference evidence="2 3" key="1">
    <citation type="submission" date="2020-08" db="EMBL/GenBank/DDBJ databases">
        <title>Genomic Encyclopedia of Type Strains, Phase IV (KMG-IV): sequencing the most valuable type-strain genomes for metagenomic binning, comparative biology and taxonomic classification.</title>
        <authorList>
            <person name="Goeker M."/>
        </authorList>
    </citation>
    <scope>NUCLEOTIDE SEQUENCE [LARGE SCALE GENOMIC DNA]</scope>
    <source>
        <strain evidence="2 3">DSM 29007</strain>
    </source>
</reference>
<evidence type="ECO:0008006" key="4">
    <source>
        <dbReference type="Google" id="ProtNLM"/>
    </source>
</evidence>